<dbReference type="Gene3D" id="2.60.175.20">
    <property type="entry name" value="Major capsid L1 (late) superfamily, Papillomavirus"/>
    <property type="match status" value="1"/>
</dbReference>
<evidence type="ECO:0000256" key="8">
    <source>
        <dbReference type="RuleBase" id="RU361248"/>
    </source>
</evidence>
<evidence type="ECO:0000256" key="6">
    <source>
        <dbReference type="ARBA" id="ARBA00023296"/>
    </source>
</evidence>
<comment type="function">
    <text evidence="7 8">Forms an icosahedral capsid with a T=7 symmetry and a 50 nm diameter. The capsid is composed of 72 pentamers linked to each other by disulfide bonds and associated with L2 proteins. Binds to heparan sulfate proteoglycans on cell surface of basal layer keratinocytes to provide initial virion attachment. This binding mediates a conformational change in the virus capsid that facilitates efficient infection. The virion enters the host cell via endocytosis. During virus trafficking, L1 protein dissociates from the viral DNA and the genomic DNA is released to the host nucleus. The virion assembly takes place within the cell nucleus. Encapsulates the genomic DNA together with protein L2.</text>
</comment>
<dbReference type="InterPro" id="IPR036973">
    <property type="entry name" value="Capsid_L1_sf_Papillomavir"/>
</dbReference>
<keyword evidence="7" id="KW-1164">Virus endocytosis by host</keyword>
<keyword evidence="7" id="KW-1015">Disulfide bond</keyword>
<dbReference type="SUPFAM" id="SSF88648">
    <property type="entry name" value="Group I dsDNA viruses"/>
    <property type="match status" value="1"/>
</dbReference>
<dbReference type="GO" id="GO:0039620">
    <property type="term" value="C:T=7 icosahedral viral capsid"/>
    <property type="evidence" value="ECO:0007669"/>
    <property type="project" value="UniProtKB-UniRule"/>
</dbReference>
<feature type="disulfide bond" description="Interchain (with Cys-429)" evidence="7">
    <location>
        <position position="174"/>
    </location>
</feature>
<organism evidence="10 11">
    <name type="scientific">Martes foina papillomavirus 1</name>
    <dbReference type="NCBI Taxonomy" id="2831903"/>
    <lineage>
        <taxon>Viruses</taxon>
        <taxon>Monodnaviria</taxon>
        <taxon>Shotokuvirae</taxon>
        <taxon>Cossaviricota</taxon>
        <taxon>Papovaviricetes</taxon>
        <taxon>Zurhausenvirales</taxon>
        <taxon>Papillomaviridae</taxon>
    </lineage>
</organism>
<keyword evidence="1 7" id="KW-0167">Capsid protein</keyword>
<comment type="similarity">
    <text evidence="7 8">Belongs to the papillomaviridae L1 protein family.</text>
</comment>
<keyword evidence="3 7" id="KW-1161">Viral attachment to host cell</keyword>
<keyword evidence="6 7" id="KW-1160">Virus entry into host cell</keyword>
<sequence length="498" mass="55688">MAVWYPNSQKLFLPPTPVAKVLSTDAYVQRTDLFYHANSDRLLTVGHPYFEVKDGDTVKVPKVSGNQFRVFRVTLPDPNAFAFSDGSVYNPERERLVWGCRGVEVDRGQPLGIGLSGNPLFNRYFDAENPGKYNDGTVGTDNRQDVASDVKQTQLLIVGCVPAVGEHWHRTRPCDGVQINGGDCPPLELVNSTIQDGDMIDIGYGAMDFRLLQENRSDVPIDINMTVCKYPDYLKMSKEASGDALFFYARREQMYTRHFFTRAGNLGDPVPDGVLKSAKSEQAQHTPGTSAYFGTPSGSLVTSDAQIFNRPYWLLKAQGLNNGICWNNELFVTVVDNTRGTNLSISIAVDSSQTEYNAANYKTYLRHCEEFELTFIFQLCRVPLTPDTLAHLNTLNPSILENWNLGVQPPPSSVLEDTYRYITSSATRCPDKGNPPAKSDRYEGMQFWSVDLSERMSTDLDQFPLGRKFLAQSSATARPVKRRAPPSTTKAVSKKRKR</sequence>
<dbReference type="HAMAP" id="MF_04002">
    <property type="entry name" value="PPV_L1"/>
    <property type="match status" value="1"/>
</dbReference>
<dbReference type="InterPro" id="IPR011222">
    <property type="entry name" value="dsDNA_vir_gr_I_capsid"/>
</dbReference>
<evidence type="ECO:0000256" key="3">
    <source>
        <dbReference type="ARBA" id="ARBA00022804"/>
    </source>
</evidence>
<evidence type="ECO:0000256" key="7">
    <source>
        <dbReference type="HAMAP-Rule" id="MF_04002"/>
    </source>
</evidence>
<dbReference type="PRINTS" id="PR00865">
    <property type="entry name" value="HPVCAPSIDL1"/>
</dbReference>
<evidence type="ECO:0000313" key="10">
    <source>
        <dbReference type="EMBL" id="QUP08148.1"/>
    </source>
</evidence>
<evidence type="ECO:0000256" key="4">
    <source>
        <dbReference type="ARBA" id="ARBA00022844"/>
    </source>
</evidence>
<feature type="region of interest" description="Disordered" evidence="9">
    <location>
        <begin position="474"/>
        <end position="498"/>
    </location>
</feature>
<dbReference type="GO" id="GO:0019062">
    <property type="term" value="P:virion attachment to host cell"/>
    <property type="evidence" value="ECO:0007669"/>
    <property type="project" value="UniProtKB-UniRule"/>
</dbReference>
<comment type="subunit">
    <text evidence="7">Self-assembles into homopentamers. The capsid has an icosahedral symmetry and consists of 72 capsomers, with each capsomer being a pentamer of L1. Interacts with the minor capsid protein L2; this interaction is necessary for viral genome encapsidation. Interacts with protein E2; this interaction enhances E2-dependent replication and transcription activation.</text>
</comment>
<name>A0AAE7RBP2_9PAPI</name>
<dbReference type="GO" id="GO:0042025">
    <property type="term" value="C:host cell nucleus"/>
    <property type="evidence" value="ECO:0007669"/>
    <property type="project" value="UniProtKB-SubCell"/>
</dbReference>
<accession>A0AAE7RBP2</accession>
<dbReference type="GO" id="GO:0075509">
    <property type="term" value="P:endocytosis involved in viral entry into host cell"/>
    <property type="evidence" value="ECO:0007669"/>
    <property type="project" value="UniProtKB-KW"/>
</dbReference>
<dbReference type="Pfam" id="PF00500">
    <property type="entry name" value="Late_protein_L1"/>
    <property type="match status" value="1"/>
</dbReference>
<dbReference type="Proteomes" id="UP001246092">
    <property type="component" value="Segment"/>
</dbReference>
<dbReference type="EMBL" id="MW841296">
    <property type="protein sequence ID" value="QUP08148.1"/>
    <property type="molecule type" value="Genomic_DNA"/>
</dbReference>
<keyword evidence="7" id="KW-1162">Viral penetration into host cytoplasm</keyword>
<keyword evidence="4 7" id="KW-0946">Virion</keyword>
<proteinExistence type="inferred from homology"/>
<gene>
    <name evidence="7 8 10" type="primary">L1</name>
</gene>
<keyword evidence="8" id="KW-1145">T=7 icosahedral capsid protein</keyword>
<evidence type="ECO:0000313" key="11">
    <source>
        <dbReference type="Proteomes" id="UP001246092"/>
    </source>
</evidence>
<feature type="disulfide bond" description="Interchain (with Cys-174)" evidence="7">
    <location>
        <position position="429"/>
    </location>
</feature>
<keyword evidence="7" id="KW-1048">Host nucleus</keyword>
<comment type="subcellular location">
    <subcellularLocation>
        <location evidence="7">Virion</location>
    </subcellularLocation>
    <subcellularLocation>
        <location evidence="7">Host nucleus</location>
    </subcellularLocation>
</comment>
<protein>
    <recommendedName>
        <fullName evidence="7 8">Major capsid protein L1</fullName>
    </recommendedName>
</protein>
<reference evidence="10" key="1">
    <citation type="journal article" date="2021" name="Pathogens">
        <title>Identification of a Novel Papillomavirus Type (MfoiPV1) Associated with Acrochordon in a Stone Marten (Martes foina).</title>
        <authorList>
            <person name="Kuhar U."/>
            <person name="Zele Vengust D."/>
            <person name="Jamnikar Ciglenecki U."/>
            <person name="Vengust G."/>
        </authorList>
    </citation>
    <scope>NUCLEOTIDE SEQUENCE</scope>
    <source>
        <strain evidence="10">MfoiPV1</strain>
    </source>
</reference>
<evidence type="ECO:0000256" key="2">
    <source>
        <dbReference type="ARBA" id="ARBA00022581"/>
    </source>
</evidence>
<evidence type="ECO:0000256" key="1">
    <source>
        <dbReference type="ARBA" id="ARBA00022561"/>
    </source>
</evidence>
<dbReference type="GO" id="GO:0005198">
    <property type="term" value="F:structural molecule activity"/>
    <property type="evidence" value="ECO:0007669"/>
    <property type="project" value="UniProtKB-UniRule"/>
</dbReference>
<keyword evidence="2 7" id="KW-0945">Host-virus interaction</keyword>
<evidence type="ECO:0000256" key="5">
    <source>
        <dbReference type="ARBA" id="ARBA00022921"/>
    </source>
</evidence>
<evidence type="ECO:0000256" key="9">
    <source>
        <dbReference type="SAM" id="MobiDB-lite"/>
    </source>
</evidence>
<dbReference type="InterPro" id="IPR002210">
    <property type="entry name" value="Capsid_L1_Papillomavir"/>
</dbReference>
<keyword evidence="5 7" id="KW-0426">Late protein</keyword>